<dbReference type="InterPro" id="IPR012093">
    <property type="entry name" value="Pirin"/>
</dbReference>
<dbReference type="EMBL" id="SJFN01000007">
    <property type="protein sequence ID" value="TBW39510.1"/>
    <property type="molecule type" value="Genomic_DNA"/>
</dbReference>
<organism evidence="6 7">
    <name type="scientific">Siculibacillus lacustris</name>
    <dbReference type="NCBI Taxonomy" id="1549641"/>
    <lineage>
        <taxon>Bacteria</taxon>
        <taxon>Pseudomonadati</taxon>
        <taxon>Pseudomonadota</taxon>
        <taxon>Alphaproteobacteria</taxon>
        <taxon>Hyphomicrobiales</taxon>
        <taxon>Ancalomicrobiaceae</taxon>
        <taxon>Siculibacillus</taxon>
    </lineage>
</organism>
<dbReference type="InterPro" id="IPR003829">
    <property type="entry name" value="Pirin_N_dom"/>
</dbReference>
<accession>A0A4Q9VW94</accession>
<dbReference type="GO" id="GO:0046872">
    <property type="term" value="F:metal ion binding"/>
    <property type="evidence" value="ECO:0007669"/>
    <property type="project" value="UniProtKB-KW"/>
</dbReference>
<dbReference type="SUPFAM" id="SSF51182">
    <property type="entry name" value="RmlC-like cupins"/>
    <property type="match status" value="1"/>
</dbReference>
<feature type="binding site" evidence="2">
    <location>
        <position position="58"/>
    </location>
    <ligand>
        <name>Fe cation</name>
        <dbReference type="ChEBI" id="CHEBI:24875"/>
    </ligand>
</feature>
<reference evidence="6 7" key="1">
    <citation type="submission" date="2019-02" db="EMBL/GenBank/DDBJ databases">
        <title>Siculibacillus lacustris gen. nov., sp. nov., a new rosette-forming bacterium isolated from a freshwater crater lake (Lake St. Ana, Romania).</title>
        <authorList>
            <person name="Felfoldi T."/>
            <person name="Marton Z."/>
            <person name="Szabo A."/>
            <person name="Mentes A."/>
            <person name="Boka K."/>
            <person name="Marialigeti K."/>
            <person name="Mathe I."/>
            <person name="Koncz M."/>
            <person name="Schumann P."/>
            <person name="Toth E."/>
        </authorList>
    </citation>
    <scope>NUCLEOTIDE SEQUENCE [LARGE SCALE GENOMIC DNA]</scope>
    <source>
        <strain evidence="6 7">SA-279</strain>
    </source>
</reference>
<keyword evidence="2" id="KW-0408">Iron</keyword>
<dbReference type="PANTHER" id="PTHR43212">
    <property type="entry name" value="QUERCETIN 2,3-DIOXYGENASE"/>
    <property type="match status" value="1"/>
</dbReference>
<gene>
    <name evidence="6" type="ORF">EYW49_06470</name>
</gene>
<dbReference type="Pfam" id="PF17954">
    <property type="entry name" value="Pirin_C_2"/>
    <property type="match status" value="1"/>
</dbReference>
<name>A0A4Q9VW94_9HYPH</name>
<dbReference type="InterPro" id="IPR014710">
    <property type="entry name" value="RmlC-like_jellyroll"/>
</dbReference>
<dbReference type="PIRSF" id="PIRSF006232">
    <property type="entry name" value="Pirin"/>
    <property type="match status" value="1"/>
</dbReference>
<evidence type="ECO:0000259" key="4">
    <source>
        <dbReference type="Pfam" id="PF02678"/>
    </source>
</evidence>
<dbReference type="InterPro" id="IPR011051">
    <property type="entry name" value="RmlC_Cupin_sf"/>
</dbReference>
<dbReference type="CDD" id="cd20311">
    <property type="entry name" value="cupin_Yhhw_C"/>
    <property type="match status" value="1"/>
</dbReference>
<dbReference type="CDD" id="cd02910">
    <property type="entry name" value="cupin_Yhhw_N"/>
    <property type="match status" value="1"/>
</dbReference>
<dbReference type="Gene3D" id="2.60.120.10">
    <property type="entry name" value="Jelly Rolls"/>
    <property type="match status" value="2"/>
</dbReference>
<feature type="binding site" evidence="2">
    <location>
        <position position="104"/>
    </location>
    <ligand>
        <name>Fe cation</name>
        <dbReference type="ChEBI" id="CHEBI:24875"/>
    </ligand>
</feature>
<keyword evidence="7" id="KW-1185">Reference proteome</keyword>
<evidence type="ECO:0000313" key="7">
    <source>
        <dbReference type="Proteomes" id="UP000292781"/>
    </source>
</evidence>
<comment type="caution">
    <text evidence="6">The sequence shown here is derived from an EMBL/GenBank/DDBJ whole genome shotgun (WGS) entry which is preliminary data.</text>
</comment>
<dbReference type="AlphaFoldDB" id="A0A4Q9VW94"/>
<feature type="binding site" evidence="2">
    <location>
        <position position="102"/>
    </location>
    <ligand>
        <name>Fe cation</name>
        <dbReference type="ChEBI" id="CHEBI:24875"/>
    </ligand>
</feature>
<evidence type="ECO:0000256" key="2">
    <source>
        <dbReference type="PIRSR" id="PIRSR006232-1"/>
    </source>
</evidence>
<dbReference type="OrthoDB" id="9780903at2"/>
<sequence>MTFTIRRAADRGRANFGWLDSRHTFSFGHYYDPEHMGFGPLRVINDDRVAPGGGFPTHPHQDMEIVSYVLDGGLQHRDSLGTGSVIRPGDVQRMSAGTGIRHSEFNASGEEPVHFLQIWIIPEEEGIAPSYEQKAFAADDKRGKLRLVASPEGRDGSVTVHADVDLYATVLGAGEAVEHAIAAGRGAWIQVARGSVTFEGETLHEGDGVAISDAGSLRLEGIDDAEVLLFDMAP</sequence>
<protein>
    <submittedName>
        <fullName evidence="6">Pirin family protein</fullName>
    </submittedName>
</protein>
<dbReference type="PANTHER" id="PTHR43212:SF3">
    <property type="entry name" value="QUERCETIN 2,3-DIOXYGENASE"/>
    <property type="match status" value="1"/>
</dbReference>
<keyword evidence="2" id="KW-0479">Metal-binding</keyword>
<feature type="domain" description="Pirin N-terminal" evidence="4">
    <location>
        <begin position="13"/>
        <end position="120"/>
    </location>
</feature>
<feature type="binding site" evidence="2">
    <location>
        <position position="60"/>
    </location>
    <ligand>
        <name>Fe cation</name>
        <dbReference type="ChEBI" id="CHEBI:24875"/>
    </ligand>
</feature>
<dbReference type="RefSeq" id="WP_131307398.1">
    <property type="nucleotide sequence ID" value="NZ_SJFN01000007.1"/>
</dbReference>
<comment type="cofactor">
    <cofactor evidence="2">
        <name>Fe cation</name>
        <dbReference type="ChEBI" id="CHEBI:24875"/>
    </cofactor>
    <text evidence="2">Binds 1 Fe cation per subunit.</text>
</comment>
<evidence type="ECO:0000313" key="6">
    <source>
        <dbReference type="EMBL" id="TBW39510.1"/>
    </source>
</evidence>
<proteinExistence type="inferred from homology"/>
<evidence type="ECO:0000259" key="5">
    <source>
        <dbReference type="Pfam" id="PF17954"/>
    </source>
</evidence>
<dbReference type="InterPro" id="IPR041602">
    <property type="entry name" value="Quercetinase_C"/>
</dbReference>
<evidence type="ECO:0000256" key="3">
    <source>
        <dbReference type="RuleBase" id="RU003457"/>
    </source>
</evidence>
<feature type="domain" description="Quercetin 2,3-dioxygenase C-terminal cupin" evidence="5">
    <location>
        <begin position="147"/>
        <end position="232"/>
    </location>
</feature>
<evidence type="ECO:0000256" key="1">
    <source>
        <dbReference type="ARBA" id="ARBA00008416"/>
    </source>
</evidence>
<comment type="similarity">
    <text evidence="1 3">Belongs to the pirin family.</text>
</comment>
<dbReference type="Pfam" id="PF02678">
    <property type="entry name" value="Pirin"/>
    <property type="match status" value="1"/>
</dbReference>
<dbReference type="Proteomes" id="UP000292781">
    <property type="component" value="Unassembled WGS sequence"/>
</dbReference>